<organism evidence="2 3">
    <name type="scientific">Caerostris darwini</name>
    <dbReference type="NCBI Taxonomy" id="1538125"/>
    <lineage>
        <taxon>Eukaryota</taxon>
        <taxon>Metazoa</taxon>
        <taxon>Ecdysozoa</taxon>
        <taxon>Arthropoda</taxon>
        <taxon>Chelicerata</taxon>
        <taxon>Arachnida</taxon>
        <taxon>Araneae</taxon>
        <taxon>Araneomorphae</taxon>
        <taxon>Entelegynae</taxon>
        <taxon>Araneoidea</taxon>
        <taxon>Araneidae</taxon>
        <taxon>Caerostris</taxon>
    </lineage>
</organism>
<protein>
    <submittedName>
        <fullName evidence="2">Uncharacterized protein</fullName>
    </submittedName>
</protein>
<gene>
    <name evidence="2" type="ORF">CDAR_561111</name>
</gene>
<dbReference type="AlphaFoldDB" id="A0AAV4TBY8"/>
<proteinExistence type="predicted"/>
<comment type="caution">
    <text evidence="2">The sequence shown here is derived from an EMBL/GenBank/DDBJ whole genome shotgun (WGS) entry which is preliminary data.</text>
</comment>
<keyword evidence="3" id="KW-1185">Reference proteome</keyword>
<sequence>MKFMQGKKHGSTSSTSVKGGDSLNCKQSDWTPVATGLPSSAESTLHPKCNLRLFVQKKKKVFSHVIDFLQRRYSPERQLSKSTASKMSEKF</sequence>
<feature type="region of interest" description="Disordered" evidence="1">
    <location>
        <begin position="1"/>
        <end position="23"/>
    </location>
</feature>
<evidence type="ECO:0000313" key="2">
    <source>
        <dbReference type="EMBL" id="GIY43800.1"/>
    </source>
</evidence>
<name>A0AAV4TBY8_9ARAC</name>
<evidence type="ECO:0000256" key="1">
    <source>
        <dbReference type="SAM" id="MobiDB-lite"/>
    </source>
</evidence>
<dbReference type="Proteomes" id="UP001054837">
    <property type="component" value="Unassembled WGS sequence"/>
</dbReference>
<evidence type="ECO:0000313" key="3">
    <source>
        <dbReference type="Proteomes" id="UP001054837"/>
    </source>
</evidence>
<reference evidence="2 3" key="1">
    <citation type="submission" date="2021-06" db="EMBL/GenBank/DDBJ databases">
        <title>Caerostris darwini draft genome.</title>
        <authorList>
            <person name="Kono N."/>
            <person name="Arakawa K."/>
        </authorList>
    </citation>
    <scope>NUCLEOTIDE SEQUENCE [LARGE SCALE GENOMIC DNA]</scope>
</reference>
<accession>A0AAV4TBY8</accession>
<dbReference type="EMBL" id="BPLQ01009398">
    <property type="protein sequence ID" value="GIY43800.1"/>
    <property type="molecule type" value="Genomic_DNA"/>
</dbReference>
<feature type="compositionally biased region" description="Basic residues" evidence="1">
    <location>
        <begin position="1"/>
        <end position="10"/>
    </location>
</feature>